<reference evidence="11 12" key="1">
    <citation type="submission" date="2017-09" db="EMBL/GenBank/DDBJ databases">
        <title>Depth-based differentiation of microbial function through sediment-hosted aquifers and enrichment of novel symbionts in the deep terrestrial subsurface.</title>
        <authorList>
            <person name="Probst A.J."/>
            <person name="Ladd B."/>
            <person name="Jarett J.K."/>
            <person name="Geller-Mcgrath D.E."/>
            <person name="Sieber C.M."/>
            <person name="Emerson J.B."/>
            <person name="Anantharaman K."/>
            <person name="Thomas B.C."/>
            <person name="Malmstrom R."/>
            <person name="Stieglmeier M."/>
            <person name="Klingl A."/>
            <person name="Woyke T."/>
            <person name="Ryan C.M."/>
            <person name="Banfield J.F."/>
        </authorList>
    </citation>
    <scope>NUCLEOTIDE SEQUENCE [LARGE SCALE GENOMIC DNA]</scope>
    <source>
        <strain evidence="11">CG11_big_fil_rev_8_21_14_0_20_37_11</strain>
    </source>
</reference>
<evidence type="ECO:0000256" key="10">
    <source>
        <dbReference type="RuleBase" id="RU361274"/>
    </source>
</evidence>
<dbReference type="GO" id="GO:0016787">
    <property type="term" value="F:hydrolase activity"/>
    <property type="evidence" value="ECO:0007669"/>
    <property type="project" value="UniProtKB-KW"/>
</dbReference>
<accession>A0A2H0NHR0</accession>
<dbReference type="PANTHER" id="PTHR30616">
    <property type="entry name" value="UNCHARACTERIZED PROTEIN YFIH"/>
    <property type="match status" value="1"/>
</dbReference>
<dbReference type="NCBIfam" id="TIGR00726">
    <property type="entry name" value="peptidoglycan editing factor PgeF"/>
    <property type="match status" value="1"/>
</dbReference>
<evidence type="ECO:0000256" key="8">
    <source>
        <dbReference type="ARBA" id="ARBA00048968"/>
    </source>
</evidence>
<keyword evidence="3" id="KW-0808">Transferase</keyword>
<evidence type="ECO:0000256" key="2">
    <source>
        <dbReference type="ARBA" id="ARBA00007353"/>
    </source>
</evidence>
<sequence>MVQSKQLLNFSTLKHYFLEKNDNEFSILSDSIIANCIRLEQTHSNNVVIANKNIKYYKSTDGIVINFESYISIRTADCLPIFLYDSKKNVLAGIHAGWKGLYRNIIGNTVKVMRNLGCNALDIRSAIGPHIRSCCYKITDEFLELFRNYNNENIHLIKKNGTNKFFDLEKLASFQMTELGVLKKNIDIIPYCTSCDSRFCSYRKNGANCGRMLNIAGIV</sequence>
<dbReference type="InterPro" id="IPR038371">
    <property type="entry name" value="Cu_polyphenol_OxRdtase_sf"/>
</dbReference>
<evidence type="ECO:0000256" key="5">
    <source>
        <dbReference type="ARBA" id="ARBA00022801"/>
    </source>
</evidence>
<keyword evidence="5" id="KW-0378">Hydrolase</keyword>
<comment type="catalytic activity">
    <reaction evidence="8">
        <text>adenosine + phosphate = alpha-D-ribose 1-phosphate + adenine</text>
        <dbReference type="Rhea" id="RHEA:27642"/>
        <dbReference type="ChEBI" id="CHEBI:16335"/>
        <dbReference type="ChEBI" id="CHEBI:16708"/>
        <dbReference type="ChEBI" id="CHEBI:43474"/>
        <dbReference type="ChEBI" id="CHEBI:57720"/>
        <dbReference type="EC" id="2.4.2.1"/>
    </reaction>
    <physiologicalReaction direction="left-to-right" evidence="8">
        <dbReference type="Rhea" id="RHEA:27643"/>
    </physiologicalReaction>
</comment>
<evidence type="ECO:0000256" key="1">
    <source>
        <dbReference type="ARBA" id="ARBA00000553"/>
    </source>
</evidence>
<proteinExistence type="inferred from homology"/>
<name>A0A2H0NHR0_9BACT</name>
<dbReference type="GO" id="GO:0017061">
    <property type="term" value="F:S-methyl-5-thioadenosine phosphorylase activity"/>
    <property type="evidence" value="ECO:0007669"/>
    <property type="project" value="UniProtKB-EC"/>
</dbReference>
<keyword evidence="6" id="KW-0862">Zinc</keyword>
<evidence type="ECO:0000256" key="6">
    <source>
        <dbReference type="ARBA" id="ARBA00022833"/>
    </source>
</evidence>
<comment type="caution">
    <text evidence="11">The sequence shown here is derived from an EMBL/GenBank/DDBJ whole genome shotgun (WGS) entry which is preliminary data.</text>
</comment>
<organism evidence="11 12">
    <name type="scientific">Candidatus Gottesmanbacteria bacterium CG11_big_fil_rev_8_21_14_0_20_37_11</name>
    <dbReference type="NCBI Taxonomy" id="1974575"/>
    <lineage>
        <taxon>Bacteria</taxon>
        <taxon>Candidatus Gottesmaniibacteriota</taxon>
    </lineage>
</organism>
<dbReference type="GO" id="GO:0005507">
    <property type="term" value="F:copper ion binding"/>
    <property type="evidence" value="ECO:0007669"/>
    <property type="project" value="TreeGrafter"/>
</dbReference>
<protein>
    <recommendedName>
        <fullName evidence="10">Purine nucleoside phosphorylase</fullName>
    </recommendedName>
</protein>
<dbReference type="Proteomes" id="UP000230707">
    <property type="component" value="Unassembled WGS sequence"/>
</dbReference>
<evidence type="ECO:0000256" key="3">
    <source>
        <dbReference type="ARBA" id="ARBA00022679"/>
    </source>
</evidence>
<dbReference type="InterPro" id="IPR003730">
    <property type="entry name" value="Cu_polyphenol_OxRdtase"/>
</dbReference>
<dbReference type="SUPFAM" id="SSF64438">
    <property type="entry name" value="CNF1/YfiH-like putative cysteine hydrolases"/>
    <property type="match status" value="1"/>
</dbReference>
<dbReference type="PANTHER" id="PTHR30616:SF2">
    <property type="entry name" value="PURINE NUCLEOSIDE PHOSPHORYLASE LACC1"/>
    <property type="match status" value="1"/>
</dbReference>
<keyword evidence="4" id="KW-0479">Metal-binding</keyword>
<evidence type="ECO:0000256" key="4">
    <source>
        <dbReference type="ARBA" id="ARBA00022723"/>
    </source>
</evidence>
<dbReference type="AlphaFoldDB" id="A0A2H0NHR0"/>
<comment type="catalytic activity">
    <reaction evidence="9">
        <text>S-methyl-5'-thioadenosine + phosphate = 5-(methylsulfanyl)-alpha-D-ribose 1-phosphate + adenine</text>
        <dbReference type="Rhea" id="RHEA:11852"/>
        <dbReference type="ChEBI" id="CHEBI:16708"/>
        <dbReference type="ChEBI" id="CHEBI:17509"/>
        <dbReference type="ChEBI" id="CHEBI:43474"/>
        <dbReference type="ChEBI" id="CHEBI:58533"/>
        <dbReference type="EC" id="2.4.2.28"/>
    </reaction>
    <physiologicalReaction direction="left-to-right" evidence="9">
        <dbReference type="Rhea" id="RHEA:11853"/>
    </physiologicalReaction>
</comment>
<dbReference type="Gene3D" id="3.60.140.10">
    <property type="entry name" value="CNF1/YfiH-like putative cysteine hydrolases"/>
    <property type="match status" value="1"/>
</dbReference>
<comment type="catalytic activity">
    <reaction evidence="1">
        <text>inosine + phosphate = alpha-D-ribose 1-phosphate + hypoxanthine</text>
        <dbReference type="Rhea" id="RHEA:27646"/>
        <dbReference type="ChEBI" id="CHEBI:17368"/>
        <dbReference type="ChEBI" id="CHEBI:17596"/>
        <dbReference type="ChEBI" id="CHEBI:43474"/>
        <dbReference type="ChEBI" id="CHEBI:57720"/>
        <dbReference type="EC" id="2.4.2.1"/>
    </reaction>
    <physiologicalReaction direction="left-to-right" evidence="1">
        <dbReference type="Rhea" id="RHEA:27647"/>
    </physiologicalReaction>
</comment>
<dbReference type="Pfam" id="PF02578">
    <property type="entry name" value="Cu-oxidase_4"/>
    <property type="match status" value="1"/>
</dbReference>
<evidence type="ECO:0000313" key="11">
    <source>
        <dbReference type="EMBL" id="PIR08420.1"/>
    </source>
</evidence>
<comment type="catalytic activity">
    <reaction evidence="7">
        <text>adenosine + H2O + H(+) = inosine + NH4(+)</text>
        <dbReference type="Rhea" id="RHEA:24408"/>
        <dbReference type="ChEBI" id="CHEBI:15377"/>
        <dbReference type="ChEBI" id="CHEBI:15378"/>
        <dbReference type="ChEBI" id="CHEBI:16335"/>
        <dbReference type="ChEBI" id="CHEBI:17596"/>
        <dbReference type="ChEBI" id="CHEBI:28938"/>
        <dbReference type="EC" id="3.5.4.4"/>
    </reaction>
    <physiologicalReaction direction="left-to-right" evidence="7">
        <dbReference type="Rhea" id="RHEA:24409"/>
    </physiologicalReaction>
</comment>
<dbReference type="EMBL" id="PCWS01000072">
    <property type="protein sequence ID" value="PIR08420.1"/>
    <property type="molecule type" value="Genomic_DNA"/>
</dbReference>
<gene>
    <name evidence="11" type="ORF">COV53_03130</name>
</gene>
<evidence type="ECO:0000256" key="7">
    <source>
        <dbReference type="ARBA" id="ARBA00047989"/>
    </source>
</evidence>
<dbReference type="CDD" id="cd16833">
    <property type="entry name" value="YfiH"/>
    <property type="match status" value="1"/>
</dbReference>
<comment type="similarity">
    <text evidence="2 10">Belongs to the purine nucleoside phosphorylase YfiH/LACC1 family.</text>
</comment>
<dbReference type="InterPro" id="IPR011324">
    <property type="entry name" value="Cytotoxic_necrot_fac-like_cat"/>
</dbReference>
<evidence type="ECO:0000256" key="9">
    <source>
        <dbReference type="ARBA" id="ARBA00049893"/>
    </source>
</evidence>
<evidence type="ECO:0000313" key="12">
    <source>
        <dbReference type="Proteomes" id="UP000230707"/>
    </source>
</evidence>